<keyword evidence="4" id="KW-1185">Reference proteome</keyword>
<dbReference type="Gene3D" id="2.40.128.110">
    <property type="entry name" value="Lipid/polyisoprenoid-binding, YceI-like"/>
    <property type="match status" value="1"/>
</dbReference>
<keyword evidence="1" id="KW-0732">Signal</keyword>
<feature type="signal peptide" evidence="1">
    <location>
        <begin position="1"/>
        <end position="19"/>
    </location>
</feature>
<dbReference type="InterPro" id="IPR007372">
    <property type="entry name" value="Lipid/polyisoprenoid-bd_YceI"/>
</dbReference>
<dbReference type="RefSeq" id="WP_369455873.1">
    <property type="nucleotide sequence ID" value="NZ_JBGCUO010000001.1"/>
</dbReference>
<reference evidence="3 4" key="1">
    <citation type="submission" date="2024-07" db="EMBL/GenBank/DDBJ databases">
        <authorList>
            <person name="Ren Q."/>
        </authorList>
    </citation>
    <scope>NUCLEOTIDE SEQUENCE [LARGE SCALE GENOMIC DNA]</scope>
    <source>
        <strain evidence="3 4">REN37</strain>
    </source>
</reference>
<name>A0ABV4AJC1_9GAMM</name>
<evidence type="ECO:0000313" key="3">
    <source>
        <dbReference type="EMBL" id="MEY1662643.1"/>
    </source>
</evidence>
<protein>
    <submittedName>
        <fullName evidence="3">YceI family protein</fullName>
    </submittedName>
</protein>
<dbReference type="Proteomes" id="UP001562065">
    <property type="component" value="Unassembled WGS sequence"/>
</dbReference>
<evidence type="ECO:0000256" key="1">
    <source>
        <dbReference type="SAM" id="SignalP"/>
    </source>
</evidence>
<dbReference type="SUPFAM" id="SSF101874">
    <property type="entry name" value="YceI-like"/>
    <property type="match status" value="1"/>
</dbReference>
<dbReference type="InterPro" id="IPR036761">
    <property type="entry name" value="TTHA0802/YceI-like_sf"/>
</dbReference>
<feature type="domain" description="Lipid/polyisoprenoid-binding YceI-like" evidence="2">
    <location>
        <begin position="24"/>
        <end position="192"/>
    </location>
</feature>
<dbReference type="Pfam" id="PF04264">
    <property type="entry name" value="YceI"/>
    <property type="match status" value="1"/>
</dbReference>
<sequence>MRHAIALAALISLSGASFADTITDYTLDPTHAQVRFSWSHLGFSTPGANFDQVTGTVRVNEEHPERSTVSVRIPVDSVNTHVPLLDEHLLTQPGFFDAKAHPDITFESTGIRNVDRDQQRFDLVGTLTVNGIQKEVVLATQVNKVGPHPMWDNAPAIGLDARTTVKRSDFKMDAYAPAVSDEMPIQITIEAVEAKAFAEQMAKMAK</sequence>
<dbReference type="PANTHER" id="PTHR34406">
    <property type="entry name" value="PROTEIN YCEI"/>
    <property type="match status" value="1"/>
</dbReference>
<dbReference type="SMART" id="SM00867">
    <property type="entry name" value="YceI"/>
    <property type="match status" value="1"/>
</dbReference>
<comment type="caution">
    <text evidence="3">The sequence shown here is derived from an EMBL/GenBank/DDBJ whole genome shotgun (WGS) entry which is preliminary data.</text>
</comment>
<accession>A0ABV4AJC1</accession>
<proteinExistence type="predicted"/>
<evidence type="ECO:0000313" key="4">
    <source>
        <dbReference type="Proteomes" id="UP001562065"/>
    </source>
</evidence>
<dbReference type="PANTHER" id="PTHR34406:SF1">
    <property type="entry name" value="PROTEIN YCEI"/>
    <property type="match status" value="1"/>
</dbReference>
<feature type="chain" id="PRO_5045611601" evidence="1">
    <location>
        <begin position="20"/>
        <end position="206"/>
    </location>
</feature>
<evidence type="ECO:0000259" key="2">
    <source>
        <dbReference type="SMART" id="SM00867"/>
    </source>
</evidence>
<gene>
    <name evidence="3" type="ORF">AB5I84_10835</name>
</gene>
<organism evidence="3 4">
    <name type="scientific">Isoalcanivorax beigongshangi</name>
    <dbReference type="NCBI Taxonomy" id="3238810"/>
    <lineage>
        <taxon>Bacteria</taxon>
        <taxon>Pseudomonadati</taxon>
        <taxon>Pseudomonadota</taxon>
        <taxon>Gammaproteobacteria</taxon>
        <taxon>Oceanospirillales</taxon>
        <taxon>Alcanivoracaceae</taxon>
        <taxon>Isoalcanivorax</taxon>
    </lineage>
</organism>
<dbReference type="EMBL" id="JBGCUO010000001">
    <property type="protein sequence ID" value="MEY1662643.1"/>
    <property type="molecule type" value="Genomic_DNA"/>
</dbReference>